<feature type="domain" description="Fibrinogen C-terminal" evidence="4">
    <location>
        <begin position="418"/>
        <end position="630"/>
    </location>
</feature>
<keyword evidence="6" id="KW-1185">Reference proteome</keyword>
<organism evidence="5 6">
    <name type="scientific">Elysia crispata</name>
    <name type="common">lettuce slug</name>
    <dbReference type="NCBI Taxonomy" id="231223"/>
    <lineage>
        <taxon>Eukaryota</taxon>
        <taxon>Metazoa</taxon>
        <taxon>Spiralia</taxon>
        <taxon>Lophotrochozoa</taxon>
        <taxon>Mollusca</taxon>
        <taxon>Gastropoda</taxon>
        <taxon>Heterobranchia</taxon>
        <taxon>Euthyneura</taxon>
        <taxon>Panpulmonata</taxon>
        <taxon>Sacoglossa</taxon>
        <taxon>Placobranchoidea</taxon>
        <taxon>Plakobranchidae</taxon>
        <taxon>Elysia</taxon>
    </lineage>
</organism>
<dbReference type="InterPro" id="IPR002181">
    <property type="entry name" value="Fibrinogen_a/b/g_C_dom"/>
</dbReference>
<dbReference type="CDD" id="cd00087">
    <property type="entry name" value="FReD"/>
    <property type="match status" value="1"/>
</dbReference>
<evidence type="ECO:0000259" key="4">
    <source>
        <dbReference type="PROSITE" id="PS51406"/>
    </source>
</evidence>
<feature type="chain" id="PRO_5041963996" description="Fibrinogen C-terminal domain-containing protein" evidence="3">
    <location>
        <begin position="19"/>
        <end position="630"/>
    </location>
</feature>
<dbReference type="InterPro" id="IPR020837">
    <property type="entry name" value="Fibrinogen_CS"/>
</dbReference>
<evidence type="ECO:0000313" key="5">
    <source>
        <dbReference type="EMBL" id="KAK3798836.1"/>
    </source>
</evidence>
<evidence type="ECO:0000313" key="6">
    <source>
        <dbReference type="Proteomes" id="UP001283361"/>
    </source>
</evidence>
<keyword evidence="1" id="KW-1015">Disulfide bond</keyword>
<keyword evidence="3" id="KW-0732">Signal</keyword>
<dbReference type="Gene3D" id="3.90.215.10">
    <property type="entry name" value="Gamma Fibrinogen, chain A, domain 1"/>
    <property type="match status" value="1"/>
</dbReference>
<dbReference type="InterPro" id="IPR014716">
    <property type="entry name" value="Fibrinogen_a/b/g_C_1"/>
</dbReference>
<dbReference type="SMART" id="SM00186">
    <property type="entry name" value="FBG"/>
    <property type="match status" value="1"/>
</dbReference>
<name>A0AAE1B4P3_9GAST</name>
<comment type="caution">
    <text evidence="5">The sequence shown here is derived from an EMBL/GenBank/DDBJ whole genome shotgun (WGS) entry which is preliminary data.</text>
</comment>
<dbReference type="SUPFAM" id="SSF56496">
    <property type="entry name" value="Fibrinogen C-terminal domain-like"/>
    <property type="match status" value="1"/>
</dbReference>
<dbReference type="Pfam" id="PF00147">
    <property type="entry name" value="Fibrinogen_C"/>
    <property type="match status" value="1"/>
</dbReference>
<dbReference type="GO" id="GO:0005615">
    <property type="term" value="C:extracellular space"/>
    <property type="evidence" value="ECO:0007669"/>
    <property type="project" value="TreeGrafter"/>
</dbReference>
<evidence type="ECO:0000256" key="3">
    <source>
        <dbReference type="SAM" id="SignalP"/>
    </source>
</evidence>
<dbReference type="Proteomes" id="UP001283361">
    <property type="component" value="Unassembled WGS sequence"/>
</dbReference>
<dbReference type="InterPro" id="IPR050373">
    <property type="entry name" value="Fibrinogen_C-term_domain"/>
</dbReference>
<dbReference type="AlphaFoldDB" id="A0AAE1B4P3"/>
<dbReference type="PANTHER" id="PTHR19143">
    <property type="entry name" value="FIBRINOGEN/TENASCIN/ANGIOPOEITIN"/>
    <property type="match status" value="1"/>
</dbReference>
<sequence>MEAHLCVILVLSISCCLGLELNLDRNAGEISCVLTCTENSKTPKTNNGQSDSAVSFNTILSLSLFKRIPGGSRADGNDERETPIASVTTDEPSVTDWGNTMEVSGSLVAEKATIRVEYEKLEDCQSEFTCHVRGLDSQGREAVTVSSLLQQPSHKENQVDVGGMTSTASLQLLASIQQLVTQSVEGLEDKIEKLQRNFNDRSNSFENRIEDKIGQLQSTMGSQLAQQQKEMRDQGDSFERRVENRLNFFENRMEDKIDNNNNLNKLIHMDVKVSRSLAEFREEAKADIGTNLNDLRQEVRRELNDALRNVTNNVKGIVNTTFDLLLSVENDFDIFKSNSQENLITVKREAEKILNELMSRENVSHRLWKESLTLNDDLLESFRELKSKLHKCQAEPRCECENLLSQLESKVSADLKSIKDTILPRRCQKGMAPYMSQYFHYAETNPKNTLNISFLCDSVSDGGGWIVIQRRGTGKTNFDRNWADYKQGFGSFDGEFWLGNDNIHAITSKGTYELRVELIYKGKSGYAHYDKFSIASEWNKYELSIGNYDGTAGDSLRYHTGRAFTTFDRDNDLHDTENCSKKHGGGWWFRSCDQSNLNGKWAVNNDYGVEWYDFTGADSASFTEMKVRRV</sequence>
<feature type="coiled-coil region" evidence="2">
    <location>
        <begin position="336"/>
        <end position="395"/>
    </location>
</feature>
<reference evidence="5" key="1">
    <citation type="journal article" date="2023" name="G3 (Bethesda)">
        <title>A reference genome for the long-term kleptoplast-retaining sea slug Elysia crispata morphotype clarki.</title>
        <authorList>
            <person name="Eastman K.E."/>
            <person name="Pendleton A.L."/>
            <person name="Shaikh M.A."/>
            <person name="Suttiyut T."/>
            <person name="Ogas R."/>
            <person name="Tomko P."/>
            <person name="Gavelis G."/>
            <person name="Widhalm J.R."/>
            <person name="Wisecaver J.H."/>
        </authorList>
    </citation>
    <scope>NUCLEOTIDE SEQUENCE</scope>
    <source>
        <strain evidence="5">ECLA1</strain>
    </source>
</reference>
<dbReference type="PANTHER" id="PTHR19143:SF458">
    <property type="entry name" value="FIBRINOGEN C-TERMINAL DOMAIN-CONTAINING PROTEIN-RELATED"/>
    <property type="match status" value="1"/>
</dbReference>
<dbReference type="PROSITE" id="PS51406">
    <property type="entry name" value="FIBRINOGEN_C_2"/>
    <property type="match status" value="1"/>
</dbReference>
<keyword evidence="2" id="KW-0175">Coiled coil</keyword>
<feature type="coiled-coil region" evidence="2">
    <location>
        <begin position="239"/>
        <end position="266"/>
    </location>
</feature>
<feature type="signal peptide" evidence="3">
    <location>
        <begin position="1"/>
        <end position="18"/>
    </location>
</feature>
<protein>
    <recommendedName>
        <fullName evidence="4">Fibrinogen C-terminal domain-containing protein</fullName>
    </recommendedName>
</protein>
<evidence type="ECO:0000256" key="1">
    <source>
        <dbReference type="ARBA" id="ARBA00023157"/>
    </source>
</evidence>
<dbReference type="EMBL" id="JAWDGP010000620">
    <property type="protein sequence ID" value="KAK3798836.1"/>
    <property type="molecule type" value="Genomic_DNA"/>
</dbReference>
<evidence type="ECO:0000256" key="2">
    <source>
        <dbReference type="SAM" id="Coils"/>
    </source>
</evidence>
<gene>
    <name evidence="5" type="ORF">RRG08_007193</name>
</gene>
<proteinExistence type="predicted"/>
<dbReference type="PROSITE" id="PS00514">
    <property type="entry name" value="FIBRINOGEN_C_1"/>
    <property type="match status" value="1"/>
</dbReference>
<accession>A0AAE1B4P3</accession>
<dbReference type="Gene3D" id="1.20.120.20">
    <property type="entry name" value="Apolipoprotein"/>
    <property type="match status" value="1"/>
</dbReference>
<dbReference type="InterPro" id="IPR036056">
    <property type="entry name" value="Fibrinogen-like_C"/>
</dbReference>
<feature type="coiled-coil region" evidence="2">
    <location>
        <begin position="177"/>
        <end position="204"/>
    </location>
</feature>